<feature type="non-terminal residue" evidence="2">
    <location>
        <position position="175"/>
    </location>
</feature>
<comment type="caution">
    <text evidence="2">The sequence shown here is derived from an EMBL/GenBank/DDBJ whole genome shotgun (WGS) entry which is preliminary data.</text>
</comment>
<gene>
    <name evidence="2" type="ORF">LTR16_010433</name>
</gene>
<sequence length="175" mass="19257">LDTQFSRQFYPGTAPQQQYDTQRSGSIDSTGFEPYGMSTPVYTSNGAMGMNSVMPSQVQYQHAILAQQQAQQASVRQNSFYSPVNVNPLNGYGGYPSPASSIDAYRNLTNPHQMTATPMSPGMLPQQVQAGFGQPAYSPMSPMMYQQYHPMHGMQGMQYTQQGQHAVGSGQRRGR</sequence>
<feature type="non-terminal residue" evidence="2">
    <location>
        <position position="1"/>
    </location>
</feature>
<organism evidence="2 3">
    <name type="scientific">Cryomyces antarcticus</name>
    <dbReference type="NCBI Taxonomy" id="329879"/>
    <lineage>
        <taxon>Eukaryota</taxon>
        <taxon>Fungi</taxon>
        <taxon>Dikarya</taxon>
        <taxon>Ascomycota</taxon>
        <taxon>Pezizomycotina</taxon>
        <taxon>Dothideomycetes</taxon>
        <taxon>Dothideomycetes incertae sedis</taxon>
        <taxon>Cryomyces</taxon>
    </lineage>
</organism>
<protein>
    <submittedName>
        <fullName evidence="2">Uncharacterized protein</fullName>
    </submittedName>
</protein>
<reference evidence="2 3" key="1">
    <citation type="submission" date="2023-08" db="EMBL/GenBank/DDBJ databases">
        <title>Black Yeasts Isolated from many extreme environments.</title>
        <authorList>
            <person name="Coleine C."/>
            <person name="Stajich J.E."/>
            <person name="Selbmann L."/>
        </authorList>
    </citation>
    <scope>NUCLEOTIDE SEQUENCE [LARGE SCALE GENOMIC DNA]</scope>
    <source>
        <strain evidence="2 3">CCFEE 536</strain>
    </source>
</reference>
<evidence type="ECO:0000256" key="1">
    <source>
        <dbReference type="SAM" id="MobiDB-lite"/>
    </source>
</evidence>
<proteinExistence type="predicted"/>
<dbReference type="Proteomes" id="UP001357485">
    <property type="component" value="Unassembled WGS sequence"/>
</dbReference>
<accession>A0ABR0M1X4</accession>
<name>A0ABR0M1X4_9PEZI</name>
<keyword evidence="3" id="KW-1185">Reference proteome</keyword>
<dbReference type="EMBL" id="JAVRRA010002965">
    <property type="protein sequence ID" value="KAK5276972.1"/>
    <property type="molecule type" value="Genomic_DNA"/>
</dbReference>
<evidence type="ECO:0000313" key="2">
    <source>
        <dbReference type="EMBL" id="KAK5276972.1"/>
    </source>
</evidence>
<evidence type="ECO:0000313" key="3">
    <source>
        <dbReference type="Proteomes" id="UP001357485"/>
    </source>
</evidence>
<feature type="compositionally biased region" description="Polar residues" evidence="1">
    <location>
        <begin position="14"/>
        <end position="29"/>
    </location>
</feature>
<feature type="region of interest" description="Disordered" evidence="1">
    <location>
        <begin position="1"/>
        <end position="35"/>
    </location>
</feature>